<dbReference type="Pfam" id="PF01478">
    <property type="entry name" value="Peptidase_A24"/>
    <property type="match status" value="1"/>
</dbReference>
<dbReference type="EC" id="2.1.1.-" evidence="9"/>
<gene>
    <name evidence="13" type="primary">pppA</name>
    <name evidence="13" type="ORF">ROTO_01010</name>
</gene>
<evidence type="ECO:0000256" key="9">
    <source>
        <dbReference type="RuleBase" id="RU003794"/>
    </source>
</evidence>
<evidence type="ECO:0000259" key="11">
    <source>
        <dbReference type="Pfam" id="PF01478"/>
    </source>
</evidence>
<dbReference type="PANTHER" id="PTHR30487:SF0">
    <property type="entry name" value="PREPILIN LEADER PEPTIDASE_N-METHYLTRANSFERASE-RELATED"/>
    <property type="match status" value="1"/>
</dbReference>
<evidence type="ECO:0000256" key="3">
    <source>
        <dbReference type="ARBA" id="ARBA00022475"/>
    </source>
</evidence>
<evidence type="ECO:0000256" key="10">
    <source>
        <dbReference type="SAM" id="Phobius"/>
    </source>
</evidence>
<dbReference type="GO" id="GO:0005886">
    <property type="term" value="C:plasma membrane"/>
    <property type="evidence" value="ECO:0007669"/>
    <property type="project" value="UniProtKB-SubCell"/>
</dbReference>
<dbReference type="Proteomes" id="UP000037046">
    <property type="component" value="Unassembled WGS sequence"/>
</dbReference>
<feature type="transmembrane region" description="Helical" evidence="10">
    <location>
        <begin position="152"/>
        <end position="173"/>
    </location>
</feature>
<comment type="subcellular location">
    <subcellularLocation>
        <location evidence="1">Cell inner membrane</location>
        <topology evidence="1">Multi-pass membrane protein</topology>
    </subcellularLocation>
    <subcellularLocation>
        <location evidence="9">Cell membrane</location>
        <topology evidence="9">Multi-pass membrane protein</topology>
    </subcellularLocation>
</comment>
<accession>A0A0L6CZQ6</accession>
<comment type="function">
    <text evidence="9">Plays an essential role in type IV pili and type II pseudopili formation by proteolytically removing the leader sequence from substrate proteins and subsequently monomethylating the alpha-amino group of the newly exposed N-terminal phenylalanine.</text>
</comment>
<organism evidence="13 14">
    <name type="scientific">Roseovarius tolerans</name>
    <dbReference type="NCBI Taxonomy" id="74031"/>
    <lineage>
        <taxon>Bacteria</taxon>
        <taxon>Pseudomonadati</taxon>
        <taxon>Pseudomonadota</taxon>
        <taxon>Alphaproteobacteria</taxon>
        <taxon>Rhodobacterales</taxon>
        <taxon>Roseobacteraceae</taxon>
        <taxon>Roseovarius</taxon>
    </lineage>
</organism>
<feature type="transmembrane region" description="Helical" evidence="10">
    <location>
        <begin position="103"/>
        <end position="121"/>
    </location>
</feature>
<dbReference type="InterPro" id="IPR000045">
    <property type="entry name" value="Prepilin_IV_endopep_pep"/>
</dbReference>
<dbReference type="PATRIC" id="fig|74031.6.peg.102"/>
<feature type="transmembrane region" description="Helical" evidence="10">
    <location>
        <begin position="6"/>
        <end position="26"/>
    </location>
</feature>
<keyword evidence="9" id="KW-0378">Hydrolase</keyword>
<keyword evidence="9" id="KW-0511">Multifunctional enzyme</keyword>
<comment type="caution">
    <text evidence="13">The sequence shown here is derived from an EMBL/GenBank/DDBJ whole genome shotgun (WGS) entry which is preliminary data.</text>
</comment>
<comment type="catalytic activity">
    <reaction evidence="9">
        <text>Typically cleaves a -Gly-|-Phe- bond to release an N-terminal, basic peptide of 5-8 residues from type IV prepilin, and then N-methylates the new N-terminal amino group, the methyl donor being S-adenosyl-L-methionine.</text>
        <dbReference type="EC" id="3.4.23.43"/>
    </reaction>
</comment>
<feature type="domain" description="Prepilin type IV endopeptidase peptidase" evidence="11">
    <location>
        <begin position="108"/>
        <end position="213"/>
    </location>
</feature>
<feature type="domain" description="Prepilin peptidase A24 N-terminal" evidence="12">
    <location>
        <begin position="14"/>
        <end position="94"/>
    </location>
</feature>
<evidence type="ECO:0000256" key="8">
    <source>
        <dbReference type="RuleBase" id="RU003793"/>
    </source>
</evidence>
<evidence type="ECO:0000256" key="4">
    <source>
        <dbReference type="ARBA" id="ARBA00022519"/>
    </source>
</evidence>
<dbReference type="GO" id="GO:0008168">
    <property type="term" value="F:methyltransferase activity"/>
    <property type="evidence" value="ECO:0007669"/>
    <property type="project" value="UniProtKB-KW"/>
</dbReference>
<dbReference type="PANTHER" id="PTHR30487">
    <property type="entry name" value="TYPE 4 PREPILIN-LIKE PROTEINS LEADER PEPTIDE-PROCESSING ENZYME"/>
    <property type="match status" value="1"/>
</dbReference>
<sequence>MPDTAPLAFFLILSGAAIGSFLAAWADRLPHGESIVDAPSRCRDCGMQIAWRDLVPVVSWLARSGRCRGCGAAIPRRLFYAEIIGMGLAILAVWIAATPTDMVLGALWLWCLFGLVLCDLSDFRLPDALTGLLVLTGGAMAWADPARGLDDALIGAGIGAGAFLAIRLAYQLVRRREGLGLGDVKLMAGIGAGLGWAALPMVALIAALGAMAMAGLRALRGNRAEGSTEIPFGAYLAGAAALVWLWL</sequence>
<evidence type="ECO:0000256" key="6">
    <source>
        <dbReference type="ARBA" id="ARBA00022989"/>
    </source>
</evidence>
<keyword evidence="5 9" id="KW-0812">Transmembrane</keyword>
<keyword evidence="9" id="KW-0645">Protease</keyword>
<dbReference type="EC" id="3.4.23.43" evidence="9"/>
<evidence type="ECO:0000256" key="1">
    <source>
        <dbReference type="ARBA" id="ARBA00004429"/>
    </source>
</evidence>
<evidence type="ECO:0000313" key="14">
    <source>
        <dbReference type="Proteomes" id="UP000037046"/>
    </source>
</evidence>
<evidence type="ECO:0000256" key="5">
    <source>
        <dbReference type="ARBA" id="ARBA00022692"/>
    </source>
</evidence>
<dbReference type="EMBL" id="LGVV01000001">
    <property type="protein sequence ID" value="KNX43312.1"/>
    <property type="molecule type" value="Genomic_DNA"/>
</dbReference>
<comment type="similarity">
    <text evidence="2 8">Belongs to the peptidase A24 family.</text>
</comment>
<dbReference type="GO" id="GO:0004190">
    <property type="term" value="F:aspartic-type endopeptidase activity"/>
    <property type="evidence" value="ECO:0007669"/>
    <property type="project" value="UniProtKB-EC"/>
</dbReference>
<protein>
    <recommendedName>
        <fullName evidence="9">Prepilin leader peptidase/N-methyltransferase</fullName>
        <ecNumber evidence="9">2.1.1.-</ecNumber>
        <ecNumber evidence="9">3.4.23.43</ecNumber>
    </recommendedName>
</protein>
<dbReference type="RefSeq" id="WP_050661065.1">
    <property type="nucleotide sequence ID" value="NZ_CP118494.1"/>
</dbReference>
<dbReference type="GO" id="GO:0006465">
    <property type="term" value="P:signal peptide processing"/>
    <property type="evidence" value="ECO:0007669"/>
    <property type="project" value="TreeGrafter"/>
</dbReference>
<keyword evidence="9" id="KW-0808">Transferase</keyword>
<dbReference type="InterPro" id="IPR050882">
    <property type="entry name" value="Prepilin_peptidase/N-MTase"/>
</dbReference>
<keyword evidence="3" id="KW-1003">Cell membrane</keyword>
<dbReference type="Gene3D" id="1.20.120.1220">
    <property type="match status" value="1"/>
</dbReference>
<feature type="transmembrane region" description="Helical" evidence="10">
    <location>
        <begin position="78"/>
        <end position="97"/>
    </location>
</feature>
<feature type="transmembrane region" description="Helical" evidence="10">
    <location>
        <begin position="128"/>
        <end position="146"/>
    </location>
</feature>
<keyword evidence="14" id="KW-1185">Reference proteome</keyword>
<dbReference type="OrthoDB" id="9789291at2"/>
<keyword evidence="4" id="KW-0997">Cell inner membrane</keyword>
<feature type="transmembrane region" description="Helical" evidence="10">
    <location>
        <begin position="230"/>
        <end position="246"/>
    </location>
</feature>
<dbReference type="GO" id="GO:0032259">
    <property type="term" value="P:methylation"/>
    <property type="evidence" value="ECO:0007669"/>
    <property type="project" value="UniProtKB-KW"/>
</dbReference>
<proteinExistence type="inferred from homology"/>
<feature type="transmembrane region" description="Helical" evidence="10">
    <location>
        <begin position="194"/>
        <end position="218"/>
    </location>
</feature>
<keyword evidence="9" id="KW-0489">Methyltransferase</keyword>
<evidence type="ECO:0000256" key="2">
    <source>
        <dbReference type="ARBA" id="ARBA00005801"/>
    </source>
</evidence>
<keyword evidence="7 10" id="KW-0472">Membrane</keyword>
<dbReference type="InterPro" id="IPR014032">
    <property type="entry name" value="Peptidase_A24A_bac"/>
</dbReference>
<evidence type="ECO:0000256" key="7">
    <source>
        <dbReference type="ARBA" id="ARBA00023136"/>
    </source>
</evidence>
<keyword evidence="6 10" id="KW-1133">Transmembrane helix</keyword>
<dbReference type="InterPro" id="IPR010627">
    <property type="entry name" value="Prepilin_pept_A24_N"/>
</dbReference>
<dbReference type="PRINTS" id="PR00864">
    <property type="entry name" value="PREPILNPTASE"/>
</dbReference>
<evidence type="ECO:0000259" key="12">
    <source>
        <dbReference type="Pfam" id="PF06750"/>
    </source>
</evidence>
<dbReference type="Pfam" id="PF06750">
    <property type="entry name" value="A24_N_bact"/>
    <property type="match status" value="1"/>
</dbReference>
<dbReference type="AlphaFoldDB" id="A0A0L6CZQ6"/>
<reference evidence="14" key="1">
    <citation type="submission" date="2015-07" db="EMBL/GenBank/DDBJ databases">
        <title>Draft Genome Sequence of Roseovarius tolerans EL-164, a producer of N-Acylated Alanine Methyl Esters (NAMEs).</title>
        <authorList>
            <person name="Voget S."/>
            <person name="Bruns H."/>
            <person name="Wagner-Doebler I."/>
            <person name="Schulz S."/>
            <person name="Daniel R."/>
        </authorList>
    </citation>
    <scope>NUCLEOTIDE SEQUENCE [LARGE SCALE GENOMIC DNA]</scope>
    <source>
        <strain evidence="14">EL-164</strain>
    </source>
</reference>
<evidence type="ECO:0000313" key="13">
    <source>
        <dbReference type="EMBL" id="KNX43312.1"/>
    </source>
</evidence>
<name>A0A0L6CZQ6_9RHOB</name>